<dbReference type="InterPro" id="IPR052958">
    <property type="entry name" value="IFN-induced_PKR_regulator"/>
</dbReference>
<accession>A0A9J6FDL2</accession>
<protein>
    <recommendedName>
        <fullName evidence="1">HAT C-terminal dimerisation domain-containing protein</fullName>
    </recommendedName>
</protein>
<organism evidence="2 3">
    <name type="scientific">Haemaphysalis longicornis</name>
    <name type="common">Bush tick</name>
    <dbReference type="NCBI Taxonomy" id="44386"/>
    <lineage>
        <taxon>Eukaryota</taxon>
        <taxon>Metazoa</taxon>
        <taxon>Ecdysozoa</taxon>
        <taxon>Arthropoda</taxon>
        <taxon>Chelicerata</taxon>
        <taxon>Arachnida</taxon>
        <taxon>Acari</taxon>
        <taxon>Parasitiformes</taxon>
        <taxon>Ixodida</taxon>
        <taxon>Ixodoidea</taxon>
        <taxon>Ixodidae</taxon>
        <taxon>Haemaphysalinae</taxon>
        <taxon>Haemaphysalis</taxon>
    </lineage>
</organism>
<dbReference type="OrthoDB" id="6624478at2759"/>
<dbReference type="Pfam" id="PF05699">
    <property type="entry name" value="Dimer_Tnp_hAT"/>
    <property type="match status" value="1"/>
</dbReference>
<sequence>MLDEAKRMIKAARESISELRLSFSRFWAESLAEASELEIEEPSIPASKKAPRRYDDGSGGHVFHSTEDLYRQLYYNVVDTVLSSLDDRYPADTWQHIINIEQILAGRADATYVSQFYGSDFQTERLKLHRDMLLDIARQRNEPPVRTLEDVVQMFRGEKGEHLRGLFPEIATLVKIALTVPVTSCTSERSFCRVKTYLRSTVGQTRLNHVALLHGHKELSRKINLDLIADKFIGRSAVRKNTFLTLNE</sequence>
<feature type="domain" description="HAT C-terminal dimerisation" evidence="1">
    <location>
        <begin position="164"/>
        <end position="213"/>
    </location>
</feature>
<dbReference type="Proteomes" id="UP000821853">
    <property type="component" value="Chromosome 1"/>
</dbReference>
<dbReference type="InterPro" id="IPR008906">
    <property type="entry name" value="HATC_C_dom"/>
</dbReference>
<comment type="caution">
    <text evidence="2">The sequence shown here is derived from an EMBL/GenBank/DDBJ whole genome shotgun (WGS) entry which is preliminary data.</text>
</comment>
<dbReference type="GO" id="GO:0046983">
    <property type="term" value="F:protein dimerization activity"/>
    <property type="evidence" value="ECO:0007669"/>
    <property type="project" value="InterPro"/>
</dbReference>
<dbReference type="OMA" id="HAHEMAD"/>
<keyword evidence="3" id="KW-1185">Reference proteome</keyword>
<dbReference type="PANTHER" id="PTHR46289:SF17">
    <property type="entry name" value="HAT C-TERMINAL DIMERISATION DOMAIN-CONTAINING PROTEIN"/>
    <property type="match status" value="1"/>
</dbReference>
<dbReference type="EMBL" id="JABSTR010000001">
    <property type="protein sequence ID" value="KAH9361066.1"/>
    <property type="molecule type" value="Genomic_DNA"/>
</dbReference>
<gene>
    <name evidence="2" type="ORF">HPB48_002928</name>
</gene>
<dbReference type="VEuPathDB" id="VectorBase:HLOH_047256"/>
<dbReference type="AlphaFoldDB" id="A0A9J6FDL2"/>
<dbReference type="PANTHER" id="PTHR46289">
    <property type="entry name" value="52 KDA REPRESSOR OF THE INHIBITOR OF THE PROTEIN KINASE-LIKE PROTEIN-RELATED"/>
    <property type="match status" value="1"/>
</dbReference>
<evidence type="ECO:0000259" key="1">
    <source>
        <dbReference type="Pfam" id="PF05699"/>
    </source>
</evidence>
<proteinExistence type="predicted"/>
<evidence type="ECO:0000313" key="2">
    <source>
        <dbReference type="EMBL" id="KAH9361066.1"/>
    </source>
</evidence>
<evidence type="ECO:0000313" key="3">
    <source>
        <dbReference type="Proteomes" id="UP000821853"/>
    </source>
</evidence>
<reference evidence="2 3" key="1">
    <citation type="journal article" date="2020" name="Cell">
        <title>Large-Scale Comparative Analyses of Tick Genomes Elucidate Their Genetic Diversity and Vector Capacities.</title>
        <authorList>
            <consortium name="Tick Genome and Microbiome Consortium (TIGMIC)"/>
            <person name="Jia N."/>
            <person name="Wang J."/>
            <person name="Shi W."/>
            <person name="Du L."/>
            <person name="Sun Y."/>
            <person name="Zhan W."/>
            <person name="Jiang J.F."/>
            <person name="Wang Q."/>
            <person name="Zhang B."/>
            <person name="Ji P."/>
            <person name="Bell-Sakyi L."/>
            <person name="Cui X.M."/>
            <person name="Yuan T.T."/>
            <person name="Jiang B.G."/>
            <person name="Yang W.F."/>
            <person name="Lam T.T."/>
            <person name="Chang Q.C."/>
            <person name="Ding S.J."/>
            <person name="Wang X.J."/>
            <person name="Zhu J.G."/>
            <person name="Ruan X.D."/>
            <person name="Zhao L."/>
            <person name="Wei J.T."/>
            <person name="Ye R.Z."/>
            <person name="Que T.C."/>
            <person name="Du C.H."/>
            <person name="Zhou Y.H."/>
            <person name="Cheng J.X."/>
            <person name="Dai P.F."/>
            <person name="Guo W.B."/>
            <person name="Han X.H."/>
            <person name="Huang E.J."/>
            <person name="Li L.F."/>
            <person name="Wei W."/>
            <person name="Gao Y.C."/>
            <person name="Liu J.Z."/>
            <person name="Shao H.Z."/>
            <person name="Wang X."/>
            <person name="Wang C.C."/>
            <person name="Yang T.C."/>
            <person name="Huo Q.B."/>
            <person name="Li W."/>
            <person name="Chen H.Y."/>
            <person name="Chen S.E."/>
            <person name="Zhou L.G."/>
            <person name="Ni X.B."/>
            <person name="Tian J.H."/>
            <person name="Sheng Y."/>
            <person name="Liu T."/>
            <person name="Pan Y.S."/>
            <person name="Xia L.Y."/>
            <person name="Li J."/>
            <person name="Zhao F."/>
            <person name="Cao W.C."/>
        </authorList>
    </citation>
    <scope>NUCLEOTIDE SEQUENCE [LARGE SCALE GENOMIC DNA]</scope>
    <source>
        <strain evidence="2">HaeL-2018</strain>
    </source>
</reference>
<name>A0A9J6FDL2_HAELO</name>